<sequence>MKLTLIFPLIFYISFTKSTDLDSYEFNRIEFTPLHDAIILNDIVDVLNEFDNNMKFQLNDHTFSNSESDEDIENLLSEYQHYLDKAHDQRINYIRKSKSKNKVPLLRHETFTKLKPFARKNYGENGNYYFEDIKLPTGLNTLIPHDSNIKLVKQTGDLFDTFKSSYDGRKFSNLPKLPSENPSEPILSSCFCKENIIPCKCPCKQCIYTESVLPIKFAMNPFTNSFKSVKYSEDHPSNIFDNNINLRIKIDVQFPNISMLSNVLKYRTRNGFEEHEDMIPKETFSTINLPFPYLNLPIPMDLIGYKQKIFNDKSSPLHKITIHKKKKFRLSNNNKKHKNKKVFTSHSFEPSVHQNITMEYNNNSVVINKNNSLNDNEETKVPSRRNQYETTPNFTSNDMSVTTQNKNSSNQPLKRIYLTINITKGNDSFSESVHKSDNSIETDLGSEKGNESITNLLRIKREMKDKFSKFVTLYANNNTTFSPNNSRSNLSHVPYFKNLDKEAEFNAELLFWPFANKSQSMIPSKNITALILDREIKKSKLNMTSEKIRNNRTTALEKAIFGDVDWNDVDAVVPIFMSFVGKYITGVLTFCSENVCHSMKCAKKICMHRICTPNNRYNNNGHCAGNNDTDSLATMESIMDLPSNIAFEVVDILKEKMLGKLFGKGTLCINSKCSSFAAFKKTFKKSKCLFKELNSTGHCSNLKYVKVL</sequence>
<keyword evidence="4" id="KW-1185">Reference proteome</keyword>
<protein>
    <submittedName>
        <fullName evidence="3">Uncharacterized protein</fullName>
    </submittedName>
</protein>
<feature type="signal peptide" evidence="2">
    <location>
        <begin position="1"/>
        <end position="18"/>
    </location>
</feature>
<comment type="caution">
    <text evidence="3">The sequence shown here is derived from an EMBL/GenBank/DDBJ whole genome shotgun (WGS) entry which is preliminary data.</text>
</comment>
<feature type="compositionally biased region" description="Polar residues" evidence="1">
    <location>
        <begin position="384"/>
        <end position="409"/>
    </location>
</feature>
<gene>
    <name evidence="3" type="ORF">EEDITHA_LOCUS11475</name>
</gene>
<evidence type="ECO:0000256" key="1">
    <source>
        <dbReference type="SAM" id="MobiDB-lite"/>
    </source>
</evidence>
<dbReference type="EMBL" id="CAKOGL010000016">
    <property type="protein sequence ID" value="CAH2096094.1"/>
    <property type="molecule type" value="Genomic_DNA"/>
</dbReference>
<dbReference type="Proteomes" id="UP001153954">
    <property type="component" value="Unassembled WGS sequence"/>
</dbReference>
<keyword evidence="2" id="KW-0732">Signal</keyword>
<accession>A0AAU9U8A8</accession>
<organism evidence="3 4">
    <name type="scientific">Euphydryas editha</name>
    <name type="common">Edith's checkerspot</name>
    <dbReference type="NCBI Taxonomy" id="104508"/>
    <lineage>
        <taxon>Eukaryota</taxon>
        <taxon>Metazoa</taxon>
        <taxon>Ecdysozoa</taxon>
        <taxon>Arthropoda</taxon>
        <taxon>Hexapoda</taxon>
        <taxon>Insecta</taxon>
        <taxon>Pterygota</taxon>
        <taxon>Neoptera</taxon>
        <taxon>Endopterygota</taxon>
        <taxon>Lepidoptera</taxon>
        <taxon>Glossata</taxon>
        <taxon>Ditrysia</taxon>
        <taxon>Papilionoidea</taxon>
        <taxon>Nymphalidae</taxon>
        <taxon>Nymphalinae</taxon>
        <taxon>Euphydryas</taxon>
    </lineage>
</organism>
<name>A0AAU9U8A8_EUPED</name>
<feature type="region of interest" description="Disordered" evidence="1">
    <location>
        <begin position="369"/>
        <end position="409"/>
    </location>
</feature>
<proteinExistence type="predicted"/>
<reference evidence="3" key="1">
    <citation type="submission" date="2022-03" db="EMBL/GenBank/DDBJ databases">
        <authorList>
            <person name="Tunstrom K."/>
        </authorList>
    </citation>
    <scope>NUCLEOTIDE SEQUENCE</scope>
</reference>
<evidence type="ECO:0000313" key="3">
    <source>
        <dbReference type="EMBL" id="CAH2096094.1"/>
    </source>
</evidence>
<dbReference type="AlphaFoldDB" id="A0AAU9U8A8"/>
<feature type="chain" id="PRO_5043919720" evidence="2">
    <location>
        <begin position="19"/>
        <end position="708"/>
    </location>
</feature>
<evidence type="ECO:0000313" key="4">
    <source>
        <dbReference type="Proteomes" id="UP001153954"/>
    </source>
</evidence>
<evidence type="ECO:0000256" key="2">
    <source>
        <dbReference type="SAM" id="SignalP"/>
    </source>
</evidence>